<evidence type="ECO:0000313" key="2">
    <source>
        <dbReference type="Proteomes" id="UP000198925"/>
    </source>
</evidence>
<organism evidence="1 2">
    <name type="scientific">Belnapia rosea</name>
    <dbReference type="NCBI Taxonomy" id="938405"/>
    <lineage>
        <taxon>Bacteria</taxon>
        <taxon>Pseudomonadati</taxon>
        <taxon>Pseudomonadota</taxon>
        <taxon>Alphaproteobacteria</taxon>
        <taxon>Acetobacterales</taxon>
        <taxon>Roseomonadaceae</taxon>
        <taxon>Belnapia</taxon>
    </lineage>
</organism>
<keyword evidence="2" id="KW-1185">Reference proteome</keyword>
<proteinExistence type="predicted"/>
<evidence type="ECO:0000313" key="1">
    <source>
        <dbReference type="EMBL" id="SDE65533.1"/>
    </source>
</evidence>
<sequence length="320" mass="35374">MLLLVKHRPNECRSGFHLLPQPPLAVNHRLRTVGHRHDRHASIVTSPVPAGSTVAAMAVGVARIRLEFAVRRHKLGLVVENNDELAVGDRCKVEVGDRFRPSVALGLRSRIQRLRMIEALRHHIQIKSVELSKAARSVGDTAGNWIAPLCTGGLDNERPEQAMDVGTVFIAGVVPSVVKDKNSFVLAVPFVNSATAVWHEVTRVLAYVGTVVGSDVVATANKVNAYITVLAGLGPDLVRQGDDKALTLPSTQHQWTNDRLRLASLRWCCGKSDADKGSLARYGRLKHWIYTSRQIRFSESLDVAQQWNVLRQGKYYTKSH</sequence>
<dbReference type="AlphaFoldDB" id="A0A1G7EP95"/>
<dbReference type="Proteomes" id="UP000198925">
    <property type="component" value="Unassembled WGS sequence"/>
</dbReference>
<accession>A0A1G7EP95</accession>
<protein>
    <submittedName>
        <fullName evidence="1">Uncharacterized protein</fullName>
    </submittedName>
</protein>
<gene>
    <name evidence="1" type="ORF">SAMN04487779_10881</name>
</gene>
<name>A0A1G7EP95_9PROT</name>
<reference evidence="1 2" key="1">
    <citation type="submission" date="2016-10" db="EMBL/GenBank/DDBJ databases">
        <authorList>
            <person name="de Groot N.N."/>
        </authorList>
    </citation>
    <scope>NUCLEOTIDE SEQUENCE [LARGE SCALE GENOMIC DNA]</scope>
    <source>
        <strain evidence="1 2">CPCC 100156</strain>
    </source>
</reference>
<dbReference type="EMBL" id="FMZX01000088">
    <property type="protein sequence ID" value="SDE65533.1"/>
    <property type="molecule type" value="Genomic_DNA"/>
</dbReference>